<organism evidence="2 3">
    <name type="scientific">Aphanomyces astaci</name>
    <name type="common">Crayfish plague agent</name>
    <dbReference type="NCBI Taxonomy" id="112090"/>
    <lineage>
        <taxon>Eukaryota</taxon>
        <taxon>Sar</taxon>
        <taxon>Stramenopiles</taxon>
        <taxon>Oomycota</taxon>
        <taxon>Saprolegniomycetes</taxon>
        <taxon>Saprolegniales</taxon>
        <taxon>Verrucalvaceae</taxon>
        <taxon>Aphanomyces</taxon>
    </lineage>
</organism>
<dbReference type="EMBL" id="QUSZ01005742">
    <property type="protein sequence ID" value="RHY08405.1"/>
    <property type="molecule type" value="Genomic_DNA"/>
</dbReference>
<sequence>IDYKPDLHNAARGLGFTFPGSLLAPSRKVGHHRASSQKLTGSAASSAVTSKLIR</sequence>
<evidence type="ECO:0000313" key="3">
    <source>
        <dbReference type="Proteomes" id="UP000265427"/>
    </source>
</evidence>
<feature type="non-terminal residue" evidence="2">
    <location>
        <position position="1"/>
    </location>
</feature>
<evidence type="ECO:0000313" key="2">
    <source>
        <dbReference type="EMBL" id="RHY08405.1"/>
    </source>
</evidence>
<feature type="compositionally biased region" description="Polar residues" evidence="1">
    <location>
        <begin position="36"/>
        <end position="54"/>
    </location>
</feature>
<feature type="region of interest" description="Disordered" evidence="1">
    <location>
        <begin position="27"/>
        <end position="54"/>
    </location>
</feature>
<dbReference type="Proteomes" id="UP000265427">
    <property type="component" value="Unassembled WGS sequence"/>
</dbReference>
<name>A0A397AQ65_APHAT</name>
<protein>
    <submittedName>
        <fullName evidence="2">Uncharacterized protein</fullName>
    </submittedName>
</protein>
<gene>
    <name evidence="2" type="ORF">DYB36_010171</name>
</gene>
<reference evidence="2 3" key="1">
    <citation type="submission" date="2018-08" db="EMBL/GenBank/DDBJ databases">
        <title>Aphanomyces genome sequencing and annotation.</title>
        <authorList>
            <person name="Minardi D."/>
            <person name="Oidtmann B."/>
            <person name="Van Der Giezen M."/>
            <person name="Studholme D.J."/>
        </authorList>
    </citation>
    <scope>NUCLEOTIDE SEQUENCE [LARGE SCALE GENOMIC DNA]</scope>
    <source>
        <strain evidence="2 3">Kv</strain>
    </source>
</reference>
<comment type="caution">
    <text evidence="2">The sequence shown here is derived from an EMBL/GenBank/DDBJ whole genome shotgun (WGS) entry which is preliminary data.</text>
</comment>
<evidence type="ECO:0000256" key="1">
    <source>
        <dbReference type="SAM" id="MobiDB-lite"/>
    </source>
</evidence>
<dbReference type="AlphaFoldDB" id="A0A397AQ65"/>
<proteinExistence type="predicted"/>
<accession>A0A397AQ65</accession>